<dbReference type="Gene3D" id="3.40.630.40">
    <property type="entry name" value="Zn-dependent exopeptidases"/>
    <property type="match status" value="1"/>
</dbReference>
<dbReference type="EC" id="3.5.1.28" evidence="2"/>
<dbReference type="PANTHER" id="PTHR30404:SF0">
    <property type="entry name" value="N-ACETYLMURAMOYL-L-ALANINE AMIDASE AMIC"/>
    <property type="match status" value="1"/>
</dbReference>
<reference evidence="5 6" key="1">
    <citation type="submission" date="2016-11" db="EMBL/GenBank/DDBJ databases">
        <authorList>
            <person name="Jaros S."/>
            <person name="Januszkiewicz K."/>
            <person name="Wedrychowicz H."/>
        </authorList>
    </citation>
    <scope>NUCLEOTIDE SEQUENCE [LARGE SCALE GENOMIC DNA]</scope>
    <source>
        <strain evidence="5">NCIMB 2154T</strain>
    </source>
</reference>
<accession>A0A2H1E9D8</accession>
<dbReference type="RefSeq" id="WP_100210977.1">
    <property type="nucleotide sequence ID" value="NZ_CP138495.1"/>
</dbReference>
<dbReference type="CDD" id="cd02696">
    <property type="entry name" value="MurNAc-LAA"/>
    <property type="match status" value="1"/>
</dbReference>
<evidence type="ECO:0000313" key="5">
    <source>
        <dbReference type="EMBL" id="SFZ81430.1"/>
    </source>
</evidence>
<dbReference type="STRING" id="1349785.GCA_000509405_01291"/>
<dbReference type="GO" id="GO:0009253">
    <property type="term" value="P:peptidoglycan catabolic process"/>
    <property type="evidence" value="ECO:0007669"/>
    <property type="project" value="InterPro"/>
</dbReference>
<dbReference type="SUPFAM" id="SSF53187">
    <property type="entry name" value="Zn-dependent exopeptidases"/>
    <property type="match status" value="1"/>
</dbReference>
<dbReference type="GO" id="GO:0008745">
    <property type="term" value="F:N-acetylmuramoyl-L-alanine amidase activity"/>
    <property type="evidence" value="ECO:0007669"/>
    <property type="project" value="UniProtKB-EC"/>
</dbReference>
<feature type="domain" description="MurNAc-LAA" evidence="4">
    <location>
        <begin position="74"/>
        <end position="182"/>
    </location>
</feature>
<name>A0A2H1E9D8_9FLAO</name>
<keyword evidence="6" id="KW-1185">Reference proteome</keyword>
<evidence type="ECO:0000256" key="1">
    <source>
        <dbReference type="ARBA" id="ARBA00001561"/>
    </source>
</evidence>
<dbReference type="GO" id="GO:0030288">
    <property type="term" value="C:outer membrane-bounded periplasmic space"/>
    <property type="evidence" value="ECO:0007669"/>
    <property type="project" value="TreeGrafter"/>
</dbReference>
<dbReference type="Proteomes" id="UP000231564">
    <property type="component" value="Chromosome MARIT"/>
</dbReference>
<dbReference type="Pfam" id="PF01520">
    <property type="entry name" value="Amidase_3"/>
    <property type="match status" value="1"/>
</dbReference>
<keyword evidence="3" id="KW-0378">Hydrolase</keyword>
<dbReference type="OrthoDB" id="9763643at2"/>
<evidence type="ECO:0000313" key="6">
    <source>
        <dbReference type="Proteomes" id="UP000231564"/>
    </source>
</evidence>
<evidence type="ECO:0000256" key="2">
    <source>
        <dbReference type="ARBA" id="ARBA00011901"/>
    </source>
</evidence>
<gene>
    <name evidence="5" type="ORF">MARIT_1103</name>
</gene>
<organism evidence="5 6">
    <name type="scientific">Tenacibaculum maritimum NCIMB 2154</name>
    <dbReference type="NCBI Taxonomy" id="1349785"/>
    <lineage>
        <taxon>Bacteria</taxon>
        <taxon>Pseudomonadati</taxon>
        <taxon>Bacteroidota</taxon>
        <taxon>Flavobacteriia</taxon>
        <taxon>Flavobacteriales</taxon>
        <taxon>Flavobacteriaceae</taxon>
        <taxon>Tenacibaculum</taxon>
    </lineage>
</organism>
<dbReference type="EMBL" id="LT634361">
    <property type="protein sequence ID" value="SFZ81430.1"/>
    <property type="molecule type" value="Genomic_DNA"/>
</dbReference>
<comment type="catalytic activity">
    <reaction evidence="1">
        <text>Hydrolyzes the link between N-acetylmuramoyl residues and L-amino acid residues in certain cell-wall glycopeptides.</text>
        <dbReference type="EC" id="3.5.1.28"/>
    </reaction>
</comment>
<evidence type="ECO:0000256" key="3">
    <source>
        <dbReference type="ARBA" id="ARBA00022801"/>
    </source>
</evidence>
<sequence length="185" mass="21281">MIPIIDTGHGYNTPGKRSEGFYNEEGRVLLKENSVNEAVGNKLSLLFYLNHKEAHFISNEWYDISLEERIRREKELANDNTFFISIHADAFHVKNKAKGGRFFYYSNKGREIALHLTNYLKGNGYGLSLREPMKANFKVLRATQSPAVLFEMGFMTTKSDLEILLTDEFRNKTAALLYEAITSMR</sequence>
<dbReference type="InterPro" id="IPR050695">
    <property type="entry name" value="N-acetylmuramoyl_amidase_3"/>
</dbReference>
<dbReference type="KEGG" id="tmar:MARIT_1103"/>
<dbReference type="AlphaFoldDB" id="A0A2H1E9D8"/>
<dbReference type="SMART" id="SM00646">
    <property type="entry name" value="Ami_3"/>
    <property type="match status" value="1"/>
</dbReference>
<dbReference type="InterPro" id="IPR002508">
    <property type="entry name" value="MurNAc-LAA_cat"/>
</dbReference>
<proteinExistence type="predicted"/>
<dbReference type="GeneID" id="47722665"/>
<protein>
    <recommendedName>
        <fullName evidence="2">N-acetylmuramoyl-L-alanine amidase</fullName>
        <ecNumber evidence="2">3.5.1.28</ecNumber>
    </recommendedName>
</protein>
<dbReference type="PANTHER" id="PTHR30404">
    <property type="entry name" value="N-ACETYLMURAMOYL-L-ALANINE AMIDASE"/>
    <property type="match status" value="1"/>
</dbReference>
<evidence type="ECO:0000259" key="4">
    <source>
        <dbReference type="SMART" id="SM00646"/>
    </source>
</evidence>